<evidence type="ECO:0000256" key="4">
    <source>
        <dbReference type="ARBA" id="ARBA00022801"/>
    </source>
</evidence>
<dbReference type="Gene3D" id="1.10.287.1040">
    <property type="entry name" value="Exonuclease VII, small subunit"/>
    <property type="match status" value="1"/>
</dbReference>
<evidence type="ECO:0000313" key="8">
    <source>
        <dbReference type="Proteomes" id="UP000001203"/>
    </source>
</evidence>
<dbReference type="AlphaFoldDB" id="B1X2L9"/>
<dbReference type="OrthoDB" id="427334at2"/>
<dbReference type="KEGG" id="cyt:cce_5034"/>
<organism evidence="7 8">
    <name type="scientific">Crocosphaera subtropica (strain ATCC 51142 / BH68)</name>
    <name type="common">Cyanothece sp. (strain ATCC 51142)</name>
    <dbReference type="NCBI Taxonomy" id="43989"/>
    <lineage>
        <taxon>Bacteria</taxon>
        <taxon>Bacillati</taxon>
        <taxon>Cyanobacteriota</taxon>
        <taxon>Cyanophyceae</taxon>
        <taxon>Oscillatoriophycideae</taxon>
        <taxon>Chroococcales</taxon>
        <taxon>Aphanothecaceae</taxon>
        <taxon>Crocosphaera</taxon>
        <taxon>Crocosphaera subtropica</taxon>
    </lineage>
</organism>
<sequence>MDSTSAPNDWNYETAISSVEEMINKIESGNLPLETVFEEFELAVEQVNQCEQFLNQGMEKMELLIETLEDFEEEF</sequence>
<evidence type="ECO:0000256" key="3">
    <source>
        <dbReference type="ARBA" id="ARBA00022722"/>
    </source>
</evidence>
<dbReference type="GO" id="GO:0006308">
    <property type="term" value="P:DNA catabolic process"/>
    <property type="evidence" value="ECO:0007669"/>
    <property type="project" value="UniProtKB-UniRule"/>
</dbReference>
<dbReference type="GO" id="GO:0008855">
    <property type="term" value="F:exodeoxyribonuclease VII activity"/>
    <property type="evidence" value="ECO:0007669"/>
    <property type="project" value="UniProtKB-UniRule"/>
</dbReference>
<reference evidence="7 8" key="1">
    <citation type="journal article" date="2008" name="Proc. Natl. Acad. Sci. U.S.A.">
        <title>The genome of Cyanothece 51142, a unicellular diazotrophic cyanobacterium important in the marine nitrogen cycle.</title>
        <authorList>
            <person name="Welsh E.A."/>
            <person name="Liberton M."/>
            <person name="Stoeckel J."/>
            <person name="Loh T."/>
            <person name="Elvitigala T."/>
            <person name="Wang C."/>
            <person name="Wollam A."/>
            <person name="Fulton R.S."/>
            <person name="Clifton S.W."/>
            <person name="Jacobs J.M."/>
            <person name="Aurora R."/>
            <person name="Ghosh B.K."/>
            <person name="Sherman L.A."/>
            <person name="Smith R.D."/>
            <person name="Wilson R.K."/>
            <person name="Pakrasi H.B."/>
        </authorList>
    </citation>
    <scope>NUCLEOTIDE SEQUENCE [LARGE SCALE GENOMIC DNA]</scope>
    <source>
        <strain evidence="8">ATCC 51142 / BH68</strain>
    </source>
</reference>
<dbReference type="STRING" id="43989.cce_5034"/>
<gene>
    <name evidence="6 7" type="primary">xseB</name>
    <name evidence="7" type="ordered locus">cce_5034</name>
</gene>
<dbReference type="PIRSF" id="PIRSF006488">
    <property type="entry name" value="Exonuc_VII_S"/>
    <property type="match status" value="1"/>
</dbReference>
<comment type="subunit">
    <text evidence="6">Heterooligomer composed of large and small subunits.</text>
</comment>
<dbReference type="Proteomes" id="UP000001203">
    <property type="component" value="Chromosome linear"/>
</dbReference>
<dbReference type="InterPro" id="IPR037004">
    <property type="entry name" value="Exonuc_VII_ssu_sf"/>
</dbReference>
<dbReference type="HAMAP" id="MF_00337">
    <property type="entry name" value="Exonuc_7_S"/>
    <property type="match status" value="1"/>
</dbReference>
<dbReference type="EC" id="3.1.11.6" evidence="6"/>
<evidence type="ECO:0000256" key="2">
    <source>
        <dbReference type="ARBA" id="ARBA00022490"/>
    </source>
</evidence>
<dbReference type="PANTHER" id="PTHR34137:SF1">
    <property type="entry name" value="EXODEOXYRIBONUCLEASE 7 SMALL SUBUNIT"/>
    <property type="match status" value="1"/>
</dbReference>
<evidence type="ECO:0000256" key="1">
    <source>
        <dbReference type="ARBA" id="ARBA00009998"/>
    </source>
</evidence>
<protein>
    <recommendedName>
        <fullName evidence="6">Exodeoxyribonuclease 7 small subunit</fullName>
        <ecNumber evidence="6">3.1.11.6</ecNumber>
    </recommendedName>
    <alternativeName>
        <fullName evidence="6">Exodeoxyribonuclease VII small subunit</fullName>
        <shortName evidence="6">Exonuclease VII small subunit</shortName>
    </alternativeName>
</protein>
<comment type="subcellular location">
    <subcellularLocation>
        <location evidence="6">Cytoplasm</location>
    </subcellularLocation>
</comment>
<evidence type="ECO:0000256" key="5">
    <source>
        <dbReference type="ARBA" id="ARBA00022839"/>
    </source>
</evidence>
<dbReference type="SUPFAM" id="SSF116842">
    <property type="entry name" value="XseB-like"/>
    <property type="match status" value="1"/>
</dbReference>
<comment type="function">
    <text evidence="6">Bidirectionally degrades single-stranded DNA into large acid-insoluble oligonucleotides, which are then degraded further into small acid-soluble oligonucleotides.</text>
</comment>
<dbReference type="HOGENOM" id="CLU_145918_1_0_3"/>
<proteinExistence type="inferred from homology"/>
<keyword evidence="2 6" id="KW-0963">Cytoplasm</keyword>
<comment type="catalytic activity">
    <reaction evidence="6">
        <text>Exonucleolytic cleavage in either 5'- to 3'- or 3'- to 5'-direction to yield nucleoside 5'-phosphates.</text>
        <dbReference type="EC" id="3.1.11.6"/>
    </reaction>
</comment>
<dbReference type="InterPro" id="IPR003761">
    <property type="entry name" value="Exonuc_VII_S"/>
</dbReference>
<dbReference type="NCBIfam" id="TIGR01280">
    <property type="entry name" value="xseB"/>
    <property type="match status" value="1"/>
</dbReference>
<accession>B1X2L9</accession>
<dbReference type="GO" id="GO:0009318">
    <property type="term" value="C:exodeoxyribonuclease VII complex"/>
    <property type="evidence" value="ECO:0007669"/>
    <property type="project" value="UniProtKB-UniRule"/>
</dbReference>
<dbReference type="eggNOG" id="COG1722">
    <property type="taxonomic scope" value="Bacteria"/>
</dbReference>
<dbReference type="Pfam" id="PF02609">
    <property type="entry name" value="Exonuc_VII_S"/>
    <property type="match status" value="1"/>
</dbReference>
<dbReference type="EMBL" id="CP000807">
    <property type="protein sequence ID" value="ACB54380.1"/>
    <property type="molecule type" value="Genomic_DNA"/>
</dbReference>
<keyword evidence="5 6" id="KW-0269">Exonuclease</keyword>
<dbReference type="GO" id="GO:0005829">
    <property type="term" value="C:cytosol"/>
    <property type="evidence" value="ECO:0007669"/>
    <property type="project" value="TreeGrafter"/>
</dbReference>
<dbReference type="PANTHER" id="PTHR34137">
    <property type="entry name" value="EXODEOXYRIBONUCLEASE 7 SMALL SUBUNIT"/>
    <property type="match status" value="1"/>
</dbReference>
<evidence type="ECO:0000256" key="6">
    <source>
        <dbReference type="HAMAP-Rule" id="MF_00337"/>
    </source>
</evidence>
<keyword evidence="4 6" id="KW-0378">Hydrolase</keyword>
<dbReference type="RefSeq" id="WP_009546207.1">
    <property type="nucleotide sequence ID" value="NC_010547.1"/>
</dbReference>
<keyword evidence="3 6" id="KW-0540">Nuclease</keyword>
<name>B1X2L9_CROS5</name>
<comment type="similarity">
    <text evidence="1 6">Belongs to the XseB family.</text>
</comment>
<keyword evidence="8" id="KW-1185">Reference proteome</keyword>
<evidence type="ECO:0000313" key="7">
    <source>
        <dbReference type="EMBL" id="ACB54380.1"/>
    </source>
</evidence>